<dbReference type="PANTHER" id="PTHR11685">
    <property type="entry name" value="RBR FAMILY RING FINGER AND IBR DOMAIN-CONTAINING"/>
    <property type="match status" value="1"/>
</dbReference>
<dbReference type="InterPro" id="IPR017907">
    <property type="entry name" value="Znf_RING_CS"/>
</dbReference>
<dbReference type="InterPro" id="IPR001841">
    <property type="entry name" value="Znf_RING"/>
</dbReference>
<dbReference type="STRING" id="230819.A0A5C3KZU5"/>
<accession>A0A5C3KZU5</accession>
<evidence type="ECO:0000256" key="8">
    <source>
        <dbReference type="SAM" id="MobiDB-lite"/>
    </source>
</evidence>
<keyword evidence="4 7" id="KW-0863">Zinc-finger</keyword>
<dbReference type="SMART" id="SM00184">
    <property type="entry name" value="RING"/>
    <property type="match status" value="2"/>
</dbReference>
<name>A0A5C3KZU5_COPMA</name>
<dbReference type="InterPro" id="IPR013083">
    <property type="entry name" value="Znf_RING/FYVE/PHD"/>
</dbReference>
<evidence type="ECO:0000259" key="10">
    <source>
        <dbReference type="PROSITE" id="PS51873"/>
    </source>
</evidence>
<dbReference type="GO" id="GO:0008270">
    <property type="term" value="F:zinc ion binding"/>
    <property type="evidence" value="ECO:0007669"/>
    <property type="project" value="UniProtKB-KW"/>
</dbReference>
<dbReference type="CDD" id="cd22584">
    <property type="entry name" value="Rcat_RBR_unk"/>
    <property type="match status" value="1"/>
</dbReference>
<dbReference type="PROSITE" id="PS50089">
    <property type="entry name" value="ZF_RING_2"/>
    <property type="match status" value="1"/>
</dbReference>
<dbReference type="EMBL" id="ML210177">
    <property type="protein sequence ID" value="TFK26232.1"/>
    <property type="molecule type" value="Genomic_DNA"/>
</dbReference>
<dbReference type="InterPro" id="IPR044066">
    <property type="entry name" value="TRIAD_supradom"/>
</dbReference>
<dbReference type="Pfam" id="PF22191">
    <property type="entry name" value="IBR_1"/>
    <property type="match status" value="1"/>
</dbReference>
<keyword evidence="12" id="KW-1185">Reference proteome</keyword>
<keyword evidence="3" id="KW-0677">Repeat</keyword>
<dbReference type="PROSITE" id="PS51873">
    <property type="entry name" value="TRIAD"/>
    <property type="match status" value="1"/>
</dbReference>
<dbReference type="SUPFAM" id="SSF57850">
    <property type="entry name" value="RING/U-box"/>
    <property type="match status" value="2"/>
</dbReference>
<sequence>MDLQPHSPVRSIAESKRQLRESIWLSADIDTKEILRQLSLSNPWPELITYDGSACSCNTQKHETSSSASGTSSCALISMFCARTILDLEKQVRAREYRSEGLSKEDEASGLLDDILSERTVQRIVSIGQHLKGALRMKPAELLDVPMFEQVFLSQNRLEQFASYEEILTVLDHLCNDGVKRIASTVITQGGQSVVCVRMSVLEEDLFVLFDPHRRHDHPNGPSFMLSTCRKTTAKHLDRILDDRSLEDSISDIATQTSAENHRHIAAQVLNTRDSYHRISSYQNEQMLRDSFLCIHEEALNASVDYVNFWNHLLTPDVGPSGANRAQSSHFAPSISLSSSASSTYDSANAHPLPPQPPTVPLASSRTTHVSESWRPDVLFGQSLLDSFSLKTCEFAMKGTFDCAVCIDTLPLSSSVQLSGCDHRFCKECLCGHVQSFLSNGRFPIECPVCLLDRSIPDPGNVNSFVLDRLQLPKECSDKFQELQILQHSVRLECPKCHNSDLVPRKEYLQAKVLACSSRGCLNKWCKYCSKPITDTKGKHSCKGDGFDKMMKKKGWRYCPGCTMPVQKDSGCNHMACTAPGCHSHFCYKCGKLILTSATGRGVGEEVTSHYATNSCRQFERKFKCSIQ</sequence>
<dbReference type="AlphaFoldDB" id="A0A5C3KZU5"/>
<organism evidence="11 12">
    <name type="scientific">Coprinopsis marcescibilis</name>
    <name type="common">Agaric fungus</name>
    <name type="synonym">Psathyrella marcescibilis</name>
    <dbReference type="NCBI Taxonomy" id="230819"/>
    <lineage>
        <taxon>Eukaryota</taxon>
        <taxon>Fungi</taxon>
        <taxon>Dikarya</taxon>
        <taxon>Basidiomycota</taxon>
        <taxon>Agaricomycotina</taxon>
        <taxon>Agaricomycetes</taxon>
        <taxon>Agaricomycetidae</taxon>
        <taxon>Agaricales</taxon>
        <taxon>Agaricineae</taxon>
        <taxon>Psathyrellaceae</taxon>
        <taxon>Coprinopsis</taxon>
    </lineage>
</organism>
<keyword evidence="1" id="KW-0808">Transferase</keyword>
<proteinExistence type="predicted"/>
<keyword evidence="2" id="KW-0479">Metal-binding</keyword>
<evidence type="ECO:0008006" key="13">
    <source>
        <dbReference type="Google" id="ProtNLM"/>
    </source>
</evidence>
<evidence type="ECO:0000256" key="6">
    <source>
        <dbReference type="ARBA" id="ARBA00022833"/>
    </source>
</evidence>
<gene>
    <name evidence="11" type="ORF">FA15DRAFT_667730</name>
</gene>
<evidence type="ECO:0000256" key="1">
    <source>
        <dbReference type="ARBA" id="ARBA00022679"/>
    </source>
</evidence>
<keyword evidence="6" id="KW-0862">Zinc</keyword>
<dbReference type="InterPro" id="IPR031127">
    <property type="entry name" value="E3_UB_ligase_RBR"/>
</dbReference>
<evidence type="ECO:0000259" key="9">
    <source>
        <dbReference type="PROSITE" id="PS50089"/>
    </source>
</evidence>
<evidence type="ECO:0000313" key="11">
    <source>
        <dbReference type="EMBL" id="TFK26232.1"/>
    </source>
</evidence>
<feature type="region of interest" description="Disordered" evidence="8">
    <location>
        <begin position="346"/>
        <end position="367"/>
    </location>
</feature>
<dbReference type="PROSITE" id="PS00518">
    <property type="entry name" value="ZF_RING_1"/>
    <property type="match status" value="1"/>
</dbReference>
<reference evidence="11 12" key="1">
    <citation type="journal article" date="2019" name="Nat. Ecol. Evol.">
        <title>Megaphylogeny resolves global patterns of mushroom evolution.</title>
        <authorList>
            <person name="Varga T."/>
            <person name="Krizsan K."/>
            <person name="Foldi C."/>
            <person name="Dima B."/>
            <person name="Sanchez-Garcia M."/>
            <person name="Sanchez-Ramirez S."/>
            <person name="Szollosi G.J."/>
            <person name="Szarkandi J.G."/>
            <person name="Papp V."/>
            <person name="Albert L."/>
            <person name="Andreopoulos W."/>
            <person name="Angelini C."/>
            <person name="Antonin V."/>
            <person name="Barry K.W."/>
            <person name="Bougher N.L."/>
            <person name="Buchanan P."/>
            <person name="Buyck B."/>
            <person name="Bense V."/>
            <person name="Catcheside P."/>
            <person name="Chovatia M."/>
            <person name="Cooper J."/>
            <person name="Damon W."/>
            <person name="Desjardin D."/>
            <person name="Finy P."/>
            <person name="Geml J."/>
            <person name="Haridas S."/>
            <person name="Hughes K."/>
            <person name="Justo A."/>
            <person name="Karasinski D."/>
            <person name="Kautmanova I."/>
            <person name="Kiss B."/>
            <person name="Kocsube S."/>
            <person name="Kotiranta H."/>
            <person name="LaButti K.M."/>
            <person name="Lechner B.E."/>
            <person name="Liimatainen K."/>
            <person name="Lipzen A."/>
            <person name="Lukacs Z."/>
            <person name="Mihaltcheva S."/>
            <person name="Morgado L.N."/>
            <person name="Niskanen T."/>
            <person name="Noordeloos M.E."/>
            <person name="Ohm R.A."/>
            <person name="Ortiz-Santana B."/>
            <person name="Ovrebo C."/>
            <person name="Racz N."/>
            <person name="Riley R."/>
            <person name="Savchenko A."/>
            <person name="Shiryaev A."/>
            <person name="Soop K."/>
            <person name="Spirin V."/>
            <person name="Szebenyi C."/>
            <person name="Tomsovsky M."/>
            <person name="Tulloss R.E."/>
            <person name="Uehling J."/>
            <person name="Grigoriev I.V."/>
            <person name="Vagvolgyi C."/>
            <person name="Papp T."/>
            <person name="Martin F.M."/>
            <person name="Miettinen O."/>
            <person name="Hibbett D.S."/>
            <person name="Nagy L.G."/>
        </authorList>
    </citation>
    <scope>NUCLEOTIDE SEQUENCE [LARGE SCALE GENOMIC DNA]</scope>
    <source>
        <strain evidence="11 12">CBS 121175</strain>
    </source>
</reference>
<dbReference type="Gene3D" id="3.30.40.10">
    <property type="entry name" value="Zinc/RING finger domain, C3HC4 (zinc finger)"/>
    <property type="match status" value="1"/>
</dbReference>
<evidence type="ECO:0000256" key="2">
    <source>
        <dbReference type="ARBA" id="ARBA00022723"/>
    </source>
</evidence>
<evidence type="ECO:0000256" key="3">
    <source>
        <dbReference type="ARBA" id="ARBA00022737"/>
    </source>
</evidence>
<dbReference type="Proteomes" id="UP000307440">
    <property type="component" value="Unassembled WGS sequence"/>
</dbReference>
<evidence type="ECO:0000256" key="4">
    <source>
        <dbReference type="ARBA" id="ARBA00022771"/>
    </source>
</evidence>
<dbReference type="Gene3D" id="1.20.120.1750">
    <property type="match status" value="1"/>
</dbReference>
<dbReference type="GO" id="GO:0004842">
    <property type="term" value="F:ubiquitin-protein transferase activity"/>
    <property type="evidence" value="ECO:0007669"/>
    <property type="project" value="InterPro"/>
</dbReference>
<evidence type="ECO:0000256" key="5">
    <source>
        <dbReference type="ARBA" id="ARBA00022786"/>
    </source>
</evidence>
<keyword evidence="5" id="KW-0833">Ubl conjugation pathway</keyword>
<feature type="domain" description="RING-type" evidence="9">
    <location>
        <begin position="403"/>
        <end position="450"/>
    </location>
</feature>
<dbReference type="GO" id="GO:0016567">
    <property type="term" value="P:protein ubiquitination"/>
    <property type="evidence" value="ECO:0007669"/>
    <property type="project" value="InterPro"/>
</dbReference>
<evidence type="ECO:0000313" key="12">
    <source>
        <dbReference type="Proteomes" id="UP000307440"/>
    </source>
</evidence>
<evidence type="ECO:0000256" key="7">
    <source>
        <dbReference type="PROSITE-ProRule" id="PRU00175"/>
    </source>
</evidence>
<dbReference type="OrthoDB" id="1431934at2759"/>
<feature type="domain" description="RING-type" evidence="10">
    <location>
        <begin position="399"/>
        <end position="620"/>
    </location>
</feature>
<protein>
    <recommendedName>
        <fullName evidence="13">RING-type domain-containing protein</fullName>
    </recommendedName>
</protein>